<evidence type="ECO:0000313" key="2">
    <source>
        <dbReference type="Proteomes" id="UP001342631"/>
    </source>
</evidence>
<evidence type="ECO:0008006" key="3">
    <source>
        <dbReference type="Google" id="ProtNLM"/>
    </source>
</evidence>
<proteinExistence type="predicted"/>
<organism evidence="1 2">
    <name type="scientific">Corallococcus caeni</name>
    <dbReference type="NCBI Taxonomy" id="3082388"/>
    <lineage>
        <taxon>Bacteria</taxon>
        <taxon>Pseudomonadati</taxon>
        <taxon>Myxococcota</taxon>
        <taxon>Myxococcia</taxon>
        <taxon>Myxococcales</taxon>
        <taxon>Cystobacterineae</taxon>
        <taxon>Myxococcaceae</taxon>
        <taxon>Corallococcus</taxon>
    </lineage>
</organism>
<sequence>MSDTQPTPEERDAALKDILGDDPIAMVKASKLLCYAKAATPTLLRFLEAETRVDTRHAILYALTWHGHLAQWDLMVGILKDVQEAPLVRGQAAEYLAYNFLNVRTDSAEFRVAVDALLEALKDPSPEVRYCAVHALGNTGHPPLRPALQEMIQDRTPVPGWVGTVSSQASESMEWLESMHERRLKNGF</sequence>
<dbReference type="Gene3D" id="1.25.10.10">
    <property type="entry name" value="Leucine-rich Repeat Variant"/>
    <property type="match status" value="1"/>
</dbReference>
<evidence type="ECO:0000313" key="1">
    <source>
        <dbReference type="EMBL" id="GMU04631.1"/>
    </source>
</evidence>
<dbReference type="InterPro" id="IPR004155">
    <property type="entry name" value="PBS_lyase_HEAT"/>
</dbReference>
<dbReference type="SMART" id="SM00567">
    <property type="entry name" value="EZ_HEAT"/>
    <property type="match status" value="2"/>
</dbReference>
<dbReference type="InterPro" id="IPR011989">
    <property type="entry name" value="ARM-like"/>
</dbReference>
<name>A0ABQ6QKT4_9BACT</name>
<dbReference type="EMBL" id="BTTX01000001">
    <property type="protein sequence ID" value="GMU04631.1"/>
    <property type="molecule type" value="Genomic_DNA"/>
</dbReference>
<dbReference type="Proteomes" id="UP001342631">
    <property type="component" value="Unassembled WGS sequence"/>
</dbReference>
<dbReference type="Pfam" id="PF13646">
    <property type="entry name" value="HEAT_2"/>
    <property type="match status" value="1"/>
</dbReference>
<gene>
    <name evidence="1" type="ORF">ASNO1_08830</name>
</gene>
<reference evidence="1 2" key="1">
    <citation type="journal article" date="2024" name="Arch. Microbiol.">
        <title>Corallococcus caeni sp. nov., a novel myxobacterium isolated from activated sludge.</title>
        <authorList>
            <person name="Tomita S."/>
            <person name="Nakai R."/>
            <person name="Kuroda K."/>
            <person name="Kurashita H."/>
            <person name="Hatamoto M."/>
            <person name="Yamaguchi T."/>
            <person name="Narihiro T."/>
        </authorList>
    </citation>
    <scope>NUCLEOTIDE SEQUENCE [LARGE SCALE GENOMIC DNA]</scope>
    <source>
        <strain evidence="1 2">NO1</strain>
    </source>
</reference>
<comment type="caution">
    <text evidence="1">The sequence shown here is derived from an EMBL/GenBank/DDBJ whole genome shotgun (WGS) entry which is preliminary data.</text>
</comment>
<accession>A0ABQ6QKT4</accession>
<dbReference type="InterPro" id="IPR016024">
    <property type="entry name" value="ARM-type_fold"/>
</dbReference>
<dbReference type="RefSeq" id="WP_338274723.1">
    <property type="nucleotide sequence ID" value="NZ_BTTX01000001.1"/>
</dbReference>
<protein>
    <recommendedName>
        <fullName evidence="3">HEAT repeat domain-containing protein</fullName>
    </recommendedName>
</protein>
<dbReference type="SUPFAM" id="SSF48371">
    <property type="entry name" value="ARM repeat"/>
    <property type="match status" value="1"/>
</dbReference>
<keyword evidence="2" id="KW-1185">Reference proteome</keyword>